<dbReference type="AlphaFoldDB" id="A0A816AJY8"/>
<dbReference type="Proteomes" id="UP000663870">
    <property type="component" value="Unassembled WGS sequence"/>
</dbReference>
<dbReference type="Gene3D" id="3.90.176.10">
    <property type="entry name" value="Toxin ADP-ribosyltransferase, Chain A, domain 1"/>
    <property type="match status" value="1"/>
</dbReference>
<dbReference type="Proteomes" id="UP000663854">
    <property type="component" value="Unassembled WGS sequence"/>
</dbReference>
<keyword evidence="5" id="KW-1185">Reference proteome</keyword>
<proteinExistence type="predicted"/>
<reference evidence="4" key="1">
    <citation type="submission" date="2021-02" db="EMBL/GenBank/DDBJ databases">
        <authorList>
            <person name="Nowell W R."/>
        </authorList>
    </citation>
    <scope>NUCLEOTIDE SEQUENCE</scope>
</reference>
<keyword evidence="1" id="KW-0677">Repeat</keyword>
<dbReference type="InterPro" id="IPR011990">
    <property type="entry name" value="TPR-like_helical_dom_sf"/>
</dbReference>
<protein>
    <recommendedName>
        <fullName evidence="6">NAD(P)(+)--arginine ADP-ribosyltransferase</fullName>
    </recommendedName>
</protein>
<evidence type="ECO:0000313" key="3">
    <source>
        <dbReference type="EMBL" id="CAF1343012.1"/>
    </source>
</evidence>
<evidence type="ECO:0000313" key="4">
    <source>
        <dbReference type="EMBL" id="CAF1597850.1"/>
    </source>
</evidence>
<dbReference type="PANTHER" id="PTHR45641:SF19">
    <property type="entry name" value="NEPHROCYSTIN-3"/>
    <property type="match status" value="1"/>
</dbReference>
<evidence type="ECO:0000256" key="1">
    <source>
        <dbReference type="ARBA" id="ARBA00022737"/>
    </source>
</evidence>
<dbReference type="Gene3D" id="1.25.40.10">
    <property type="entry name" value="Tetratricopeptide repeat domain"/>
    <property type="match status" value="2"/>
</dbReference>
<dbReference type="InterPro" id="IPR019734">
    <property type="entry name" value="TPR_rpt"/>
</dbReference>
<evidence type="ECO:0008006" key="6">
    <source>
        <dbReference type="Google" id="ProtNLM"/>
    </source>
</evidence>
<dbReference type="SMART" id="SM00028">
    <property type="entry name" value="TPR"/>
    <property type="match status" value="5"/>
</dbReference>
<comment type="caution">
    <text evidence="4">The sequence shown here is derived from an EMBL/GenBank/DDBJ whole genome shotgun (WGS) entry which is preliminary data.</text>
</comment>
<gene>
    <name evidence="4" type="ORF">JXQ802_LOCUS47950</name>
    <name evidence="3" type="ORF">PYM288_LOCUS31993</name>
</gene>
<dbReference type="EMBL" id="CAJNOL010004977">
    <property type="protein sequence ID" value="CAF1597850.1"/>
    <property type="molecule type" value="Genomic_DNA"/>
</dbReference>
<dbReference type="PROSITE" id="PS51996">
    <property type="entry name" value="TR_MART"/>
    <property type="match status" value="1"/>
</dbReference>
<dbReference type="EMBL" id="CAJNOH010003624">
    <property type="protein sequence ID" value="CAF1343012.1"/>
    <property type="molecule type" value="Genomic_DNA"/>
</dbReference>
<evidence type="ECO:0000256" key="2">
    <source>
        <dbReference type="ARBA" id="ARBA00022803"/>
    </source>
</evidence>
<accession>A0A816AJY8</accession>
<name>A0A816AJY8_9BILA</name>
<evidence type="ECO:0000313" key="5">
    <source>
        <dbReference type="Proteomes" id="UP000663870"/>
    </source>
</evidence>
<organism evidence="4 5">
    <name type="scientific">Rotaria sordida</name>
    <dbReference type="NCBI Taxonomy" id="392033"/>
    <lineage>
        <taxon>Eukaryota</taxon>
        <taxon>Metazoa</taxon>
        <taxon>Spiralia</taxon>
        <taxon>Gnathifera</taxon>
        <taxon>Rotifera</taxon>
        <taxon>Eurotatoria</taxon>
        <taxon>Bdelloidea</taxon>
        <taxon>Philodinida</taxon>
        <taxon>Philodinidae</taxon>
        <taxon>Rotaria</taxon>
    </lineage>
</organism>
<dbReference type="SUPFAM" id="SSF56399">
    <property type="entry name" value="ADP-ribosylation"/>
    <property type="match status" value="1"/>
</dbReference>
<dbReference type="Pfam" id="PF13181">
    <property type="entry name" value="TPR_8"/>
    <property type="match status" value="1"/>
</dbReference>
<dbReference type="PANTHER" id="PTHR45641">
    <property type="entry name" value="TETRATRICOPEPTIDE REPEAT PROTEIN (AFU_ORTHOLOGUE AFUA_6G03870)"/>
    <property type="match status" value="1"/>
</dbReference>
<dbReference type="SUPFAM" id="SSF48452">
    <property type="entry name" value="TPR-like"/>
    <property type="match status" value="2"/>
</dbReference>
<keyword evidence="2" id="KW-0802">TPR repeat</keyword>
<sequence>MSRFHLSSTKLNEIQNRYDFRVVWIGSNDVPNDLENFDEHLEKYDTCENCGNDIKEVESEHKFLIILKGFIPETDFENLRQIQSIYVLKEKYQNLEYNRKNHPKVVGIFEDINTLINRLHKDILLIHRDLPISIFPLSEIKNEQSFTKLNGNTLMFLWNQHFIYYLVHPINANMEELKTDMLKQCQLDYNDNKTQLGHIESFGETCSDENALEWYTKDSFLYRSLNKACRTGNIDLMCKFRYFIILLYKNFERLSKSQDKNFSTVYRGQIMNKNELEKLKLNIGSLVSINTILSTSCNEKIARSFILDAEDAVIFKINIPNRNDNSFMPFIDISKSIGISSEEEEVLFFVGTGFSIDSIQNTTDSPCIIELTLNNDPYIHFRKLVSIFAPEFQKIAEWFLSTTNTDYSNNTIQAFINTIIDPWIQKIKEKHHLIMKTDDFNMIEQYYYILTKKQFSSNNDPTIMISIHFAFLLSNLGLYDRAIQIYEQGLSLMDISTKGPEFIVIHIIIGYLYYHLSQYDEADEHYTIVLSLLDEENLLTNELYRYIADIERKRNNGNTSLSYYQKALEIANNRYIPSLQYIYQEIIDILKTQGNYTDADIYERKLKKIDPDKYYISLSTWGDQTILDDCRSRLNNEHEPIKRADLLYKIGLHCVVQGPFEEALEQFLQAKDLYTNQPPSWDRFPQHLSILFDNIAMLYLFSKNYLKALIMFRKAIDIRNSFLSY</sequence>